<accession>A0ABV5FTQ1</accession>
<dbReference type="PANTHER" id="PTHR43581">
    <property type="entry name" value="ATP/GTP PHOSPHATASE"/>
    <property type="match status" value="1"/>
</dbReference>
<dbReference type="Proteomes" id="UP001589589">
    <property type="component" value="Unassembled WGS sequence"/>
</dbReference>
<dbReference type="Gene3D" id="3.40.50.300">
    <property type="entry name" value="P-loop containing nucleotide triphosphate hydrolases"/>
    <property type="match status" value="1"/>
</dbReference>
<name>A0ABV5FTQ1_9FLAO</name>
<gene>
    <name evidence="2" type="ORF">ACFFUQ_21065</name>
</gene>
<dbReference type="SUPFAM" id="SSF52540">
    <property type="entry name" value="P-loop containing nucleoside triphosphate hydrolases"/>
    <property type="match status" value="1"/>
</dbReference>
<dbReference type="InterPro" id="IPR027417">
    <property type="entry name" value="P-loop_NTPase"/>
</dbReference>
<dbReference type="PANTHER" id="PTHR43581:SF4">
    <property type="entry name" value="ATP_GTP PHOSPHATASE"/>
    <property type="match status" value="1"/>
</dbReference>
<dbReference type="InterPro" id="IPR051396">
    <property type="entry name" value="Bact_Antivir_Def_Nuclease"/>
</dbReference>
<evidence type="ECO:0000259" key="1">
    <source>
        <dbReference type="Pfam" id="PF13476"/>
    </source>
</evidence>
<feature type="domain" description="Rad50/SbcC-type AAA" evidence="1">
    <location>
        <begin position="3"/>
        <end position="111"/>
    </location>
</feature>
<proteinExistence type="predicted"/>
<evidence type="ECO:0000313" key="3">
    <source>
        <dbReference type="Proteomes" id="UP001589589"/>
    </source>
</evidence>
<evidence type="ECO:0000313" key="2">
    <source>
        <dbReference type="EMBL" id="MFB9066516.1"/>
    </source>
</evidence>
<comment type="caution">
    <text evidence="2">The sequence shown here is derived from an EMBL/GenBank/DDBJ whole genome shotgun (WGS) entry which is preliminary data.</text>
</comment>
<dbReference type="RefSeq" id="WP_290267159.1">
    <property type="nucleotide sequence ID" value="NZ_JAUFQQ010000005.1"/>
</dbReference>
<keyword evidence="3" id="KW-1185">Reference proteome</keyword>
<reference evidence="2 3" key="1">
    <citation type="submission" date="2024-09" db="EMBL/GenBank/DDBJ databases">
        <authorList>
            <person name="Sun Q."/>
            <person name="Mori K."/>
        </authorList>
    </citation>
    <scope>NUCLEOTIDE SEQUENCE [LARGE SCALE GENOMIC DNA]</scope>
    <source>
        <strain evidence="2 3">CECT 7908</strain>
    </source>
</reference>
<sequence length="403" mass="47061">MVKLIIRNIGPISDIEIELNKVNVFTGPQSSGKSTIAKIISYCQWVEKRYLLDGKYEEKIEDQLLDFHRLSKAYFSENSYFEYNSDFIEISYKWGDEKEGIKEKQEGVNYKKTRNIYIPSERNFVSVMPDLRNYKAPFDNIMSFVYDWYSAKRSFQKKEAFSILNLGVNFHNDKEKDLDIITLRNNNEINLRVGSSGLQSIIPLVLLFEYLTNGFYNEEVSLSVAELDNLSKRFRNSGKIVNATYTDKEGKSRSVFLYPEGKEALPIQYNNTNFIIEEPEQNLFPETQRDLIYYLFNKIQGERDHTLTLTTHSPYVLYAINNCLMGSFISDKLSDNEKKEYISCDSWISSSLVNVYQIDNVDGTIKSIKDSRTGTVSKHYFNTVMDDIMNEYYGMLNHFEYEE</sequence>
<organism evidence="2 3">
    <name type="scientific">Flavobacterium branchiarum</name>
    <dbReference type="NCBI Taxonomy" id="1114870"/>
    <lineage>
        <taxon>Bacteria</taxon>
        <taxon>Pseudomonadati</taxon>
        <taxon>Bacteroidota</taxon>
        <taxon>Flavobacteriia</taxon>
        <taxon>Flavobacteriales</taxon>
        <taxon>Flavobacteriaceae</taxon>
        <taxon>Flavobacterium</taxon>
    </lineage>
</organism>
<dbReference type="InterPro" id="IPR038729">
    <property type="entry name" value="Rad50/SbcC_AAA"/>
</dbReference>
<dbReference type="Pfam" id="PF13476">
    <property type="entry name" value="AAA_23"/>
    <property type="match status" value="1"/>
</dbReference>
<dbReference type="EMBL" id="JBHMEX010000071">
    <property type="protein sequence ID" value="MFB9066516.1"/>
    <property type="molecule type" value="Genomic_DNA"/>
</dbReference>
<protein>
    <submittedName>
        <fullName evidence="2">AAA family ATPase</fullName>
    </submittedName>
</protein>